<dbReference type="CDD" id="cd00861">
    <property type="entry name" value="ProRS_anticodon_short"/>
    <property type="match status" value="1"/>
</dbReference>
<comment type="function">
    <text evidence="10">Catalyzes the attachment of proline to tRNA(Pro) in a two-step reaction: proline is first activated by ATP to form Pro-AMP and then transferred to the acceptor end of tRNA(Pro). As ProRS can inadvertently accommodate and process non-cognate amino acids such as alanine and cysteine, to avoid such errors it has two additional distinct editing activities against alanine. One activity is designated as 'pretransfer' editing and involves the tRNA(Pro)-independent hydrolysis of activated Ala-AMP. The other activity is designated 'posttransfer' editing and involves deacylation of mischarged Ala-tRNA(Pro). The misacylated Cys-tRNA(Pro) is not edited by ProRS.</text>
</comment>
<evidence type="ECO:0000256" key="1">
    <source>
        <dbReference type="ARBA" id="ARBA00004496"/>
    </source>
</evidence>
<keyword evidence="3 10" id="KW-0963">Cytoplasm</keyword>
<dbReference type="InterPro" id="IPR004500">
    <property type="entry name" value="Pro-tRNA-synth_IIa_bac-type"/>
</dbReference>
<protein>
    <recommendedName>
        <fullName evidence="10">Proline--tRNA ligase</fullName>
        <ecNumber evidence="10">6.1.1.15</ecNumber>
    </recommendedName>
    <alternativeName>
        <fullName evidence="10">Prolyl-tRNA synthetase</fullName>
        <shortName evidence="10">ProRS</shortName>
    </alternativeName>
</protein>
<dbReference type="InterPro" id="IPR050062">
    <property type="entry name" value="Pro-tRNA_synthetase"/>
</dbReference>
<proteinExistence type="inferred from homology"/>
<dbReference type="Pfam" id="PF00587">
    <property type="entry name" value="tRNA-synt_2b"/>
    <property type="match status" value="1"/>
</dbReference>
<dbReference type="InterPro" id="IPR002314">
    <property type="entry name" value="aa-tRNA-synt_IIb"/>
</dbReference>
<keyword evidence="6 10" id="KW-0067">ATP-binding</keyword>
<evidence type="ECO:0000313" key="12">
    <source>
        <dbReference type="EMBL" id="QIQ41831.1"/>
    </source>
</evidence>
<keyword evidence="5 10" id="KW-0547">Nucleotide-binding</keyword>
<feature type="domain" description="Aminoacyl-transfer RNA synthetases class-II family profile" evidence="11">
    <location>
        <begin position="46"/>
        <end position="468"/>
    </location>
</feature>
<comment type="catalytic activity">
    <reaction evidence="9 10">
        <text>tRNA(Pro) + L-proline + ATP = L-prolyl-tRNA(Pro) + AMP + diphosphate</text>
        <dbReference type="Rhea" id="RHEA:14305"/>
        <dbReference type="Rhea" id="RHEA-COMP:9700"/>
        <dbReference type="Rhea" id="RHEA-COMP:9702"/>
        <dbReference type="ChEBI" id="CHEBI:30616"/>
        <dbReference type="ChEBI" id="CHEBI:33019"/>
        <dbReference type="ChEBI" id="CHEBI:60039"/>
        <dbReference type="ChEBI" id="CHEBI:78442"/>
        <dbReference type="ChEBI" id="CHEBI:78532"/>
        <dbReference type="ChEBI" id="CHEBI:456215"/>
        <dbReference type="EC" id="6.1.1.15"/>
    </reaction>
</comment>
<keyword evidence="8 10" id="KW-0030">Aminoacyl-tRNA synthetase</keyword>
<dbReference type="NCBIfam" id="TIGR00409">
    <property type="entry name" value="proS_fam_II"/>
    <property type="match status" value="1"/>
</dbReference>
<comment type="subunit">
    <text evidence="2 10">Homodimer.</text>
</comment>
<evidence type="ECO:0000256" key="5">
    <source>
        <dbReference type="ARBA" id="ARBA00022741"/>
    </source>
</evidence>
<dbReference type="GO" id="GO:0004827">
    <property type="term" value="F:proline-tRNA ligase activity"/>
    <property type="evidence" value="ECO:0007669"/>
    <property type="project" value="UniProtKB-UniRule"/>
</dbReference>
<sequence length="572" mass="66105">MLISQYLLSTLKNIPSDAKIISHQLMLRSGMIRKTSSGLYIWLPTGIRVLKKIKKIIKKEMEKINALEISMPIIQPEYLWKESERLSVYGEELLKFSDRRKNQFILGPTNEEVVTNFISSEIHSYKELPLIVYQIQTKFRDEIRPRFGIIRTREFTMKDAYSFHINQDCLENTYNKFHNSYINIFKKMKLDFCVVKADSGSMGGNISHEFQAFSENGEDEIVFSNDRSYSSNINMAKSIETINFFKKKDSYKILQKKTKTKKSIVISEKLNTPLENQIKTFLVQIKTDNITSIAALLIRGDHELNLFKIEKIEILKKPLVFLSEKEIILLIGVKKKFLGPLGLKIPVIADISTYKMKDFTIGSNINKHFFINVNWNIDLPIPIIKDIRKVTKNDLSPNGTGHLNIKKSIEIGHIFQLEQKYSRIMNKSIKTKNGHQENLYMGCYGIGITRIAAAIIEQNHDSNGIIWPNSIAPFEVVILPVNMNKDNEIKKIAHVLYQNFKKIGVDVILYDRNERPGVMFNEMDLIGIPHQIIISTRSINNNNVEYCARKNKKNILVNIQDITKFIVKKLIN</sequence>
<dbReference type="GO" id="GO:0005524">
    <property type="term" value="F:ATP binding"/>
    <property type="evidence" value="ECO:0007669"/>
    <property type="project" value="UniProtKB-UniRule"/>
</dbReference>
<dbReference type="InterPro" id="IPR036754">
    <property type="entry name" value="YbaK/aa-tRNA-synt-asso_dom_sf"/>
</dbReference>
<organism evidence="12 13">
    <name type="scientific">Buchnera aphidicola</name>
    <name type="common">Microlophium carnosum</name>
    <dbReference type="NCBI Taxonomy" id="2708354"/>
    <lineage>
        <taxon>Bacteria</taxon>
        <taxon>Pseudomonadati</taxon>
        <taxon>Pseudomonadota</taxon>
        <taxon>Gammaproteobacteria</taxon>
        <taxon>Enterobacterales</taxon>
        <taxon>Erwiniaceae</taxon>
        <taxon>Buchnera</taxon>
    </lineage>
</organism>
<evidence type="ECO:0000256" key="3">
    <source>
        <dbReference type="ARBA" id="ARBA00022490"/>
    </source>
</evidence>
<evidence type="ECO:0000259" key="11">
    <source>
        <dbReference type="PROSITE" id="PS50862"/>
    </source>
</evidence>
<dbReference type="InterPro" id="IPR006195">
    <property type="entry name" value="aa-tRNA-synth_II"/>
</dbReference>
<dbReference type="SUPFAM" id="SSF52954">
    <property type="entry name" value="Class II aaRS ABD-related"/>
    <property type="match status" value="1"/>
</dbReference>
<dbReference type="InterPro" id="IPR002316">
    <property type="entry name" value="Pro-tRNA-ligase_IIa"/>
</dbReference>
<dbReference type="Pfam" id="PF03129">
    <property type="entry name" value="HGTP_anticodon"/>
    <property type="match status" value="1"/>
</dbReference>
<evidence type="ECO:0000256" key="7">
    <source>
        <dbReference type="ARBA" id="ARBA00022917"/>
    </source>
</evidence>
<dbReference type="GO" id="GO:0002161">
    <property type="term" value="F:aminoacyl-tRNA deacylase activity"/>
    <property type="evidence" value="ECO:0007669"/>
    <property type="project" value="InterPro"/>
</dbReference>
<dbReference type="GO" id="GO:0005829">
    <property type="term" value="C:cytosol"/>
    <property type="evidence" value="ECO:0007669"/>
    <property type="project" value="TreeGrafter"/>
</dbReference>
<dbReference type="InterPro" id="IPR033730">
    <property type="entry name" value="ProRS_core_prok"/>
</dbReference>
<dbReference type="NCBIfam" id="NF006625">
    <property type="entry name" value="PRK09194.1"/>
    <property type="match status" value="1"/>
</dbReference>
<dbReference type="InterPro" id="IPR036621">
    <property type="entry name" value="Anticodon-bd_dom_sf"/>
</dbReference>
<evidence type="ECO:0000256" key="9">
    <source>
        <dbReference type="ARBA" id="ARBA00047671"/>
    </source>
</evidence>
<evidence type="ECO:0000256" key="6">
    <source>
        <dbReference type="ARBA" id="ARBA00022840"/>
    </source>
</evidence>
<evidence type="ECO:0000256" key="4">
    <source>
        <dbReference type="ARBA" id="ARBA00022598"/>
    </source>
</evidence>
<dbReference type="InterPro" id="IPR045864">
    <property type="entry name" value="aa-tRNA-synth_II/BPL/LPL"/>
</dbReference>
<dbReference type="PANTHER" id="PTHR42753">
    <property type="entry name" value="MITOCHONDRIAL RIBOSOME PROTEIN L39/PROLYL-TRNA LIGASE FAMILY MEMBER"/>
    <property type="match status" value="1"/>
</dbReference>
<name>A0A6G9JSX7_9GAMM</name>
<dbReference type="PANTHER" id="PTHR42753:SF2">
    <property type="entry name" value="PROLINE--TRNA LIGASE"/>
    <property type="match status" value="1"/>
</dbReference>
<comment type="domain">
    <text evidence="10">Consists of three domains: the N-terminal catalytic domain, the editing domain and the C-terminal anticodon-binding domain.</text>
</comment>
<evidence type="ECO:0000256" key="10">
    <source>
        <dbReference type="HAMAP-Rule" id="MF_01569"/>
    </source>
</evidence>
<dbReference type="Pfam" id="PF04073">
    <property type="entry name" value="tRNA_edit"/>
    <property type="match status" value="1"/>
</dbReference>
<dbReference type="EC" id="6.1.1.15" evidence="10"/>
<accession>A0A6G9JSX7</accession>
<dbReference type="SUPFAM" id="SSF55826">
    <property type="entry name" value="YbaK/ProRS associated domain"/>
    <property type="match status" value="1"/>
</dbReference>
<dbReference type="CDD" id="cd04334">
    <property type="entry name" value="ProRS-INS"/>
    <property type="match status" value="1"/>
</dbReference>
<dbReference type="Gene3D" id="3.40.50.800">
    <property type="entry name" value="Anticodon-binding domain"/>
    <property type="match status" value="1"/>
</dbReference>
<dbReference type="GO" id="GO:0006433">
    <property type="term" value="P:prolyl-tRNA aminoacylation"/>
    <property type="evidence" value="ECO:0007669"/>
    <property type="project" value="UniProtKB-UniRule"/>
</dbReference>
<dbReference type="Gene3D" id="3.30.930.10">
    <property type="entry name" value="Bira Bifunctional Protein, Domain 2"/>
    <property type="match status" value="2"/>
</dbReference>
<evidence type="ECO:0000313" key="13">
    <source>
        <dbReference type="Proteomes" id="UP000503183"/>
    </source>
</evidence>
<dbReference type="InterPro" id="IPR007214">
    <property type="entry name" value="YbaK/aa-tRNA-synth-assoc-dom"/>
</dbReference>
<dbReference type="AlphaFoldDB" id="A0A6G9JSX7"/>
<dbReference type="SUPFAM" id="SSF55681">
    <property type="entry name" value="Class II aaRS and biotin synthetases"/>
    <property type="match status" value="1"/>
</dbReference>
<dbReference type="EMBL" id="CP048747">
    <property type="protein sequence ID" value="QIQ41831.1"/>
    <property type="molecule type" value="Genomic_DNA"/>
</dbReference>
<dbReference type="PRINTS" id="PR01046">
    <property type="entry name" value="TRNASYNTHPRO"/>
</dbReference>
<dbReference type="InterPro" id="IPR023717">
    <property type="entry name" value="Pro-tRNA-Synthase_IIa_type1"/>
</dbReference>
<keyword evidence="4 10" id="KW-0436">Ligase</keyword>
<dbReference type="Proteomes" id="UP000503183">
    <property type="component" value="Chromosome"/>
</dbReference>
<evidence type="ECO:0000256" key="2">
    <source>
        <dbReference type="ARBA" id="ARBA00011738"/>
    </source>
</evidence>
<dbReference type="PROSITE" id="PS50862">
    <property type="entry name" value="AA_TRNA_LIGASE_II"/>
    <property type="match status" value="1"/>
</dbReference>
<keyword evidence="7 10" id="KW-0648">Protein biosynthesis</keyword>
<gene>
    <name evidence="10" type="primary">proS</name>
    <name evidence="12" type="ORF">G4A98_01195</name>
</gene>
<dbReference type="InterPro" id="IPR044140">
    <property type="entry name" value="ProRS_anticodon_short"/>
</dbReference>
<comment type="similarity">
    <text evidence="10">Belongs to the class-II aminoacyl-tRNA synthetase family. ProS type 1 subfamily.</text>
</comment>
<comment type="subcellular location">
    <subcellularLocation>
        <location evidence="1 10">Cytoplasm</location>
    </subcellularLocation>
</comment>
<dbReference type="InterPro" id="IPR004154">
    <property type="entry name" value="Anticodon-bd"/>
</dbReference>
<evidence type="ECO:0000256" key="8">
    <source>
        <dbReference type="ARBA" id="ARBA00023146"/>
    </source>
</evidence>
<reference evidence="12 13" key="1">
    <citation type="submission" date="2020-04" db="EMBL/GenBank/DDBJ databases">
        <title>Parallel evolution in the integration of a co-obligate aphid symbiosis.</title>
        <authorList>
            <person name="Monnin D."/>
            <person name="Jackson R."/>
            <person name="Kiers E.T."/>
            <person name="Bunker M."/>
            <person name="Ellers J."/>
            <person name="Henry L.M."/>
        </authorList>
    </citation>
    <scope>NUCLEOTIDE SEQUENCE [LARGE SCALE GENOMIC DNA]</scope>
    <source>
        <strain evidence="12">MCAR-56B</strain>
    </source>
</reference>
<dbReference type="HAMAP" id="MF_01569">
    <property type="entry name" value="Pro_tRNA_synth_type1"/>
    <property type="match status" value="1"/>
</dbReference>
<dbReference type="CDD" id="cd00779">
    <property type="entry name" value="ProRS_core_prok"/>
    <property type="match status" value="1"/>
</dbReference>